<organism evidence="2 3">
    <name type="scientific">Stygiolobus azoricus</name>
    <dbReference type="NCBI Taxonomy" id="41675"/>
    <lineage>
        <taxon>Archaea</taxon>
        <taxon>Thermoproteota</taxon>
        <taxon>Thermoprotei</taxon>
        <taxon>Sulfolobales</taxon>
        <taxon>Sulfolobaceae</taxon>
        <taxon>Stygiolobus</taxon>
    </lineage>
</organism>
<proteinExistence type="predicted"/>
<dbReference type="Pfam" id="PF01658">
    <property type="entry name" value="Inos-1-P_synth"/>
    <property type="match status" value="1"/>
</dbReference>
<keyword evidence="3" id="KW-1185">Reference proteome</keyword>
<dbReference type="PANTHER" id="PTHR43125:SF1">
    <property type="entry name" value="INOSITOL-3-PHOSPHATE SYNTHASE"/>
    <property type="match status" value="1"/>
</dbReference>
<accession>A0A650CQF7</accession>
<dbReference type="InterPro" id="IPR052199">
    <property type="entry name" value="MIPS"/>
</dbReference>
<reference evidence="2 3" key="1">
    <citation type="submission" date="2019-10" db="EMBL/GenBank/DDBJ databases">
        <title>Genome Sequences from Six Type Strain Members of the Archaeal Family Sulfolobaceae: Acidianus ambivalens, Acidianus infernus, Metallosphaera prunae, Stygiolobus azoricus, Sulfolobus metallicus, and Sulfurisphaera ohwakuensis.</title>
        <authorList>
            <person name="Counts J.A."/>
            <person name="Kelly R.M."/>
        </authorList>
    </citation>
    <scope>NUCLEOTIDE SEQUENCE [LARGE SCALE GENOMIC DNA]</scope>
    <source>
        <strain evidence="2 3">FC6</strain>
    </source>
</reference>
<dbReference type="KEGG" id="sazo:D1868_08835"/>
<dbReference type="SUPFAM" id="SSF55347">
    <property type="entry name" value="Glyceraldehyde-3-phosphate dehydrogenase-like, C-terminal domain"/>
    <property type="match status" value="1"/>
</dbReference>
<dbReference type="RefSeq" id="WP_156007519.1">
    <property type="nucleotide sequence ID" value="NZ_CP045483.1"/>
</dbReference>
<gene>
    <name evidence="2" type="ORF">D1868_08835</name>
</gene>
<dbReference type="OrthoDB" id="80661at2157"/>
<dbReference type="InterPro" id="IPR013021">
    <property type="entry name" value="Myo-inos-1-P_Synthase_GAPDH"/>
</dbReference>
<dbReference type="GO" id="GO:0004512">
    <property type="term" value="F:inositol-3-phosphate synthase activity"/>
    <property type="evidence" value="ECO:0007669"/>
    <property type="project" value="TreeGrafter"/>
</dbReference>
<dbReference type="GO" id="GO:0006021">
    <property type="term" value="P:inositol biosynthetic process"/>
    <property type="evidence" value="ECO:0007669"/>
    <property type="project" value="TreeGrafter"/>
</dbReference>
<dbReference type="Gene3D" id="3.40.50.720">
    <property type="entry name" value="NAD(P)-binding Rossmann-like Domain"/>
    <property type="match status" value="1"/>
</dbReference>
<dbReference type="Proteomes" id="UP000423396">
    <property type="component" value="Chromosome"/>
</dbReference>
<dbReference type="Gene3D" id="3.30.360.10">
    <property type="entry name" value="Dihydrodipicolinate Reductase, domain 2"/>
    <property type="match status" value="1"/>
</dbReference>
<feature type="domain" description="Myo-inositol-1-phosphate synthase GAPDH-like" evidence="1">
    <location>
        <begin position="181"/>
        <end position="285"/>
    </location>
</feature>
<evidence type="ECO:0000313" key="3">
    <source>
        <dbReference type="Proteomes" id="UP000423396"/>
    </source>
</evidence>
<dbReference type="InterPro" id="IPR036291">
    <property type="entry name" value="NAD(P)-bd_dom_sf"/>
</dbReference>
<dbReference type="SUPFAM" id="SSF51735">
    <property type="entry name" value="NAD(P)-binding Rossmann-fold domains"/>
    <property type="match status" value="1"/>
</dbReference>
<dbReference type="GeneID" id="42799171"/>
<dbReference type="AlphaFoldDB" id="A0A650CQF7"/>
<sequence length="351" mass="39086">MIRVALVGIGNVASALLQSLEWVKQGKPIYGVLTSLPYKPEDIEVVKAFDIDKRKVGKRLSQAIFEKPNVVPKYVEVKSDVIVMRGETLDGKEGVLERIIEESEIPPANVSEELKKEKVDVVVNLLPTGAQKASEYYAQQSLIASSAFINATPSSIVEILDRKFKDLHIPLLGDDLLSQIGGTALHTGIIEFLKSRGVRVTRTYQIDISGTTETLITLEEWRKDLKKGIKSQYISKHSNGASVVAGTSDYVEFLGDRRVSYMVIEGEYSIGIPVRVDISFKSYDSFNAVTPLIDLIRIAKVLKDKGIGGAIPEICGYYFKKPPVIYDSTEESRRLMLDYLSKVMTEPRLDR</sequence>
<name>A0A650CQF7_9CREN</name>
<dbReference type="EMBL" id="CP045483">
    <property type="protein sequence ID" value="QGR20081.1"/>
    <property type="molecule type" value="Genomic_DNA"/>
</dbReference>
<evidence type="ECO:0000313" key="2">
    <source>
        <dbReference type="EMBL" id="QGR20081.1"/>
    </source>
</evidence>
<protein>
    <submittedName>
        <fullName evidence="2">L-myo-inositol-1-phosphate synthase</fullName>
    </submittedName>
</protein>
<evidence type="ECO:0000259" key="1">
    <source>
        <dbReference type="Pfam" id="PF01658"/>
    </source>
</evidence>
<dbReference type="PANTHER" id="PTHR43125">
    <property type="entry name" value="INOSITOL-3-PHOSPHATE SYNTHASE"/>
    <property type="match status" value="1"/>
</dbReference>